<comment type="caution">
    <text evidence="7">The sequence shown here is derived from an EMBL/GenBank/DDBJ whole genome shotgun (WGS) entry which is preliminary data.</text>
</comment>
<dbReference type="FunFam" id="1.25.40.10:FF:000366">
    <property type="entry name" value="Pentatricopeptide (PPR) repeat-containing protein"/>
    <property type="match status" value="1"/>
</dbReference>
<dbReference type="Pfam" id="PF13041">
    <property type="entry name" value="PPR_2"/>
    <property type="match status" value="4"/>
</dbReference>
<evidence type="ECO:0000256" key="2">
    <source>
        <dbReference type="ARBA" id="ARBA00022692"/>
    </source>
</evidence>
<feature type="repeat" description="PPR" evidence="6">
    <location>
        <begin position="541"/>
        <end position="575"/>
    </location>
</feature>
<dbReference type="Pfam" id="PF00153">
    <property type="entry name" value="Mito_carr"/>
    <property type="match status" value="1"/>
</dbReference>
<sequence>MPYRDIISWNSMISGYSATGLMPLAQSIFDSMPERDVISWNTLISGYMQNGDFCRSMLLFLEMRGMGMVPDRTTFAVIFKCCAALGDSDLGMQIHSVTIRMGFDFDVVTNSALVDMYAKCKNLRDSHRVFREMPERNWVSWSAVIAGCVQNDRPVESLELFKEMQRERIGVSQSTYASIFRSCAGLCSLNLGYQLHCHALKNNFVSDVIVGTAILDMYAKCDSLSDARIVFELMPWHNLQSWNAIIVGYARSYRGLEALQLFQLMHRSGVGVDEISLSGVFSACAVIQGYLAGLQIHGLTIKSSFETNICVANALLDMYGKCEALVEGRNVFDAMDRRDAVSWNAIIAAYEQNGYEEETLFFFSWMLRSGMEPDEFTYGSVLKACAGWQALNCGMEIHNRVIKSGLGLDFFVGSAVVDMYCKCGMMEEAWKLHDRVEKQTMVSWNAIISGFSLKKQSEEAQKFFSQMLNSGMQPDNFTYATVLDTCANLATIGLGKQIHAQIIKQKLQSDVYVSSTLVDMYSKCGNMQDSRLMFEKMTERDFVSWNAMISGYSQHGLGVEALQIFEKMQYENVKPNHATFVAVLRACGYMGFFEEGACYFHSMLTDYGLQPQLEHYSCMVDILGRSGRVDDALKLICEMPFEADAIIWRTLLSVCKINGNVEVAELSANSILQLDPQDSAAYVLLSNVYADAGMWSEVSKMRKIMRQSGLKKEPGCSWIEVKSELNTFLVGDKVHPRCEQIYEILKVLIEEMKWAGYVPELIVALTAEEEEHHELGADGELSVVGRLAAGACAGMRSTLATYPLDVLRRLAVEPNYKTMSEVALGMLRDEGIASICNGLGPSFLGIAPYIAANFCILHLVKKALRLYQRNIINRLKGLLGQYKIGLKFGNLVSDCIGLSQFFDKVVFRHCVRQSNIVADYLATSAVKVVQPQFYGCL</sequence>
<dbReference type="InterPro" id="IPR002885">
    <property type="entry name" value="PPR_rpt"/>
</dbReference>
<gene>
    <name evidence="7" type="ORF">FRX31_014503</name>
</gene>
<keyword evidence="8" id="KW-1185">Reference proteome</keyword>
<feature type="repeat" description="PPR" evidence="6">
    <location>
        <begin position="440"/>
        <end position="474"/>
    </location>
</feature>
<evidence type="ECO:0000313" key="7">
    <source>
        <dbReference type="EMBL" id="KAF5195909.1"/>
    </source>
</evidence>
<dbReference type="GO" id="GO:0016020">
    <property type="term" value="C:membrane"/>
    <property type="evidence" value="ECO:0007669"/>
    <property type="project" value="UniProtKB-SubCell"/>
</dbReference>
<keyword evidence="2 5" id="KW-0812">Transmembrane</keyword>
<dbReference type="FunFam" id="1.25.40.10:FF:000073">
    <property type="entry name" value="Pentatricopeptide repeat-containing protein chloroplastic"/>
    <property type="match status" value="1"/>
</dbReference>
<organism evidence="7 8">
    <name type="scientific">Thalictrum thalictroides</name>
    <name type="common">Rue-anemone</name>
    <name type="synonym">Anemone thalictroides</name>
    <dbReference type="NCBI Taxonomy" id="46969"/>
    <lineage>
        <taxon>Eukaryota</taxon>
        <taxon>Viridiplantae</taxon>
        <taxon>Streptophyta</taxon>
        <taxon>Embryophyta</taxon>
        <taxon>Tracheophyta</taxon>
        <taxon>Spermatophyta</taxon>
        <taxon>Magnoliopsida</taxon>
        <taxon>Ranunculales</taxon>
        <taxon>Ranunculaceae</taxon>
        <taxon>Thalictroideae</taxon>
        <taxon>Thalictrum</taxon>
    </lineage>
</organism>
<dbReference type="InterPro" id="IPR023395">
    <property type="entry name" value="MCP_dom_sf"/>
</dbReference>
<dbReference type="GO" id="GO:0003723">
    <property type="term" value="F:RNA binding"/>
    <property type="evidence" value="ECO:0007669"/>
    <property type="project" value="InterPro"/>
</dbReference>
<dbReference type="InterPro" id="IPR018108">
    <property type="entry name" value="MCP_transmembrane"/>
</dbReference>
<evidence type="ECO:0000256" key="3">
    <source>
        <dbReference type="ARBA" id="ARBA00022737"/>
    </source>
</evidence>
<dbReference type="Pfam" id="PF01535">
    <property type="entry name" value="PPR"/>
    <property type="match status" value="5"/>
</dbReference>
<feature type="repeat" description="PPR" evidence="6">
    <location>
        <begin position="409"/>
        <end position="439"/>
    </location>
</feature>
<dbReference type="InterPro" id="IPR046848">
    <property type="entry name" value="E_motif"/>
</dbReference>
<dbReference type="PANTHER" id="PTHR47926">
    <property type="entry name" value="PENTATRICOPEPTIDE REPEAT-CONTAINING PROTEIN"/>
    <property type="match status" value="1"/>
</dbReference>
<dbReference type="InterPro" id="IPR046849">
    <property type="entry name" value="E2_motif"/>
</dbReference>
<dbReference type="FunFam" id="1.25.40.10:FF:000196">
    <property type="entry name" value="Pentatricopeptide repeat-containing protein At4g14850"/>
    <property type="match status" value="1"/>
</dbReference>
<feature type="repeat" description="PPR" evidence="6">
    <location>
        <begin position="678"/>
        <end position="712"/>
    </location>
</feature>
<dbReference type="EMBL" id="JABWDY010016705">
    <property type="protein sequence ID" value="KAF5195909.1"/>
    <property type="molecule type" value="Genomic_DNA"/>
</dbReference>
<feature type="repeat" description="PPR" evidence="6">
    <location>
        <begin position="106"/>
        <end position="140"/>
    </location>
</feature>
<dbReference type="NCBIfam" id="TIGR00756">
    <property type="entry name" value="PPR"/>
    <property type="match status" value="6"/>
</dbReference>
<reference evidence="7 8" key="1">
    <citation type="submission" date="2020-06" db="EMBL/GenBank/DDBJ databases">
        <title>Transcriptomic and genomic resources for Thalictrum thalictroides and T. hernandezii: Facilitating candidate gene discovery in an emerging model plant lineage.</title>
        <authorList>
            <person name="Arias T."/>
            <person name="Riano-Pachon D.M."/>
            <person name="Di Stilio V.S."/>
        </authorList>
    </citation>
    <scope>NUCLEOTIDE SEQUENCE [LARGE SCALE GENOMIC DNA]</scope>
    <source>
        <strain evidence="8">cv. WT478/WT964</strain>
        <tissue evidence="7">Leaves</tissue>
    </source>
</reference>
<evidence type="ECO:0000256" key="5">
    <source>
        <dbReference type="PROSITE-ProRule" id="PRU00282"/>
    </source>
</evidence>
<dbReference type="PANTHER" id="PTHR47926:SF406">
    <property type="entry name" value="REPEAT (PPR) SUPERFAMILY PROTEIN, PUTATIVE-RELATED"/>
    <property type="match status" value="1"/>
</dbReference>
<keyword evidence="3" id="KW-0677">Repeat</keyword>
<feature type="repeat" description="Solcar" evidence="5">
    <location>
        <begin position="781"/>
        <end position="863"/>
    </location>
</feature>
<protein>
    <submittedName>
        <fullName evidence="7">Pentatricopeptide repeat</fullName>
    </submittedName>
</protein>
<feature type="repeat" description="PPR" evidence="6">
    <location>
        <begin position="36"/>
        <end position="70"/>
    </location>
</feature>
<dbReference type="Pfam" id="PF20431">
    <property type="entry name" value="E_motif"/>
    <property type="match status" value="1"/>
</dbReference>
<evidence type="ECO:0000313" key="8">
    <source>
        <dbReference type="Proteomes" id="UP000554482"/>
    </source>
</evidence>
<dbReference type="SUPFAM" id="SSF103506">
    <property type="entry name" value="Mitochondrial carrier"/>
    <property type="match status" value="1"/>
</dbReference>
<dbReference type="Gene3D" id="1.50.40.10">
    <property type="entry name" value="Mitochondrial carrier domain"/>
    <property type="match status" value="1"/>
</dbReference>
<feature type="repeat" description="PPR" evidence="6">
    <location>
        <begin position="238"/>
        <end position="272"/>
    </location>
</feature>
<evidence type="ECO:0000256" key="4">
    <source>
        <dbReference type="ARBA" id="ARBA00023136"/>
    </source>
</evidence>
<keyword evidence="4 5" id="KW-0472">Membrane</keyword>
<dbReference type="FunFam" id="1.25.40.10:FF:000031">
    <property type="entry name" value="Pentatricopeptide repeat-containing protein mitochondrial"/>
    <property type="match status" value="1"/>
</dbReference>
<feature type="repeat" description="PPR" evidence="6">
    <location>
        <begin position="5"/>
        <end position="35"/>
    </location>
</feature>
<dbReference type="InterPro" id="IPR046960">
    <property type="entry name" value="PPR_At4g14850-like_plant"/>
</dbReference>
<name>A0A7J6WEQ9_THATH</name>
<dbReference type="OrthoDB" id="185373at2759"/>
<dbReference type="FunFam" id="1.25.40.10:FF:000670">
    <property type="entry name" value="Pentatricopeptide repeat-containing protein"/>
    <property type="match status" value="1"/>
</dbReference>
<evidence type="ECO:0000256" key="6">
    <source>
        <dbReference type="PROSITE-ProRule" id="PRU00708"/>
    </source>
</evidence>
<dbReference type="SUPFAM" id="SSF48452">
    <property type="entry name" value="TPR-like"/>
    <property type="match status" value="1"/>
</dbReference>
<dbReference type="InterPro" id="IPR011990">
    <property type="entry name" value="TPR-like_helical_dom_sf"/>
</dbReference>
<accession>A0A7J6WEQ9</accession>
<proteinExistence type="predicted"/>
<evidence type="ECO:0000256" key="1">
    <source>
        <dbReference type="ARBA" id="ARBA00004141"/>
    </source>
</evidence>
<dbReference type="Proteomes" id="UP000554482">
    <property type="component" value="Unassembled WGS sequence"/>
</dbReference>
<feature type="repeat" description="PPR" evidence="6">
    <location>
        <begin position="339"/>
        <end position="373"/>
    </location>
</feature>
<dbReference type="AlphaFoldDB" id="A0A7J6WEQ9"/>
<dbReference type="Pfam" id="PF20430">
    <property type="entry name" value="Eplus_motif"/>
    <property type="match status" value="1"/>
</dbReference>
<dbReference type="PROSITE" id="PS50920">
    <property type="entry name" value="SOLCAR"/>
    <property type="match status" value="1"/>
</dbReference>
<dbReference type="FunFam" id="1.25.40.10:FF:000669">
    <property type="entry name" value="Pentatricopeptide repeat-containing protein At4g33990"/>
    <property type="match status" value="1"/>
</dbReference>
<comment type="subcellular location">
    <subcellularLocation>
        <location evidence="1">Membrane</location>
        <topology evidence="1">Multi-pass membrane protein</topology>
    </subcellularLocation>
</comment>
<dbReference type="GO" id="GO:0009451">
    <property type="term" value="P:RNA modification"/>
    <property type="evidence" value="ECO:0007669"/>
    <property type="project" value="InterPro"/>
</dbReference>
<dbReference type="Gene3D" id="1.25.40.10">
    <property type="entry name" value="Tetratricopeptide repeat domain"/>
    <property type="match status" value="7"/>
</dbReference>
<dbReference type="PROSITE" id="PS51375">
    <property type="entry name" value="PPR"/>
    <property type="match status" value="9"/>
</dbReference>